<dbReference type="EMBL" id="KB021247">
    <property type="protein sequence ID" value="ELA24690.1"/>
    <property type="molecule type" value="Genomic_DNA"/>
</dbReference>
<organism evidence="1">
    <name type="scientific">Colletotrichum fructicola (strain Nara gc5)</name>
    <name type="common">Anthracnose fungus</name>
    <name type="synonym">Colletotrichum gloeosporioides (strain Nara gc5)</name>
    <dbReference type="NCBI Taxonomy" id="1213859"/>
    <lineage>
        <taxon>Eukaryota</taxon>
        <taxon>Fungi</taxon>
        <taxon>Dikarya</taxon>
        <taxon>Ascomycota</taxon>
        <taxon>Pezizomycotina</taxon>
        <taxon>Sordariomycetes</taxon>
        <taxon>Hypocreomycetidae</taxon>
        <taxon>Glomerellales</taxon>
        <taxon>Glomerellaceae</taxon>
        <taxon>Colletotrichum</taxon>
        <taxon>Colletotrichum gloeosporioides species complex</taxon>
    </lineage>
</organism>
<protein>
    <submittedName>
        <fullName evidence="1">Uncharacterized protein</fullName>
    </submittedName>
</protein>
<dbReference type="AlphaFoldDB" id="L2FER7"/>
<evidence type="ECO:0000313" key="1">
    <source>
        <dbReference type="EMBL" id="ELA24690.1"/>
    </source>
</evidence>
<proteinExistence type="predicted"/>
<gene>
    <name evidence="1" type="ORF">CGGC5_2080</name>
</gene>
<reference evidence="1" key="1">
    <citation type="submission" date="2012-08" db="EMBL/GenBank/DDBJ databases">
        <title>Genome analysis of Colletotrichum orbiculare and Colletotrichum fructicola.</title>
        <authorList>
            <person name="Gan P.H.P."/>
            <person name="Ikeda K."/>
            <person name="Irieda H."/>
            <person name="Narusaka M."/>
            <person name="O'Connell R.J."/>
            <person name="Narusaka Y."/>
            <person name="Takano Y."/>
            <person name="Kubo Y."/>
            <person name="Shirasu K."/>
        </authorList>
    </citation>
    <scope>NUCLEOTIDE SEQUENCE</scope>
    <source>
        <strain evidence="1">Nara gc5</strain>
    </source>
</reference>
<accession>L2FER7</accession>
<name>L2FER7_COLFN</name>
<dbReference type="HOGENOM" id="CLU_1844940_0_0_1"/>
<sequence>MVGKLFTKFKRTSPYGYNWEHGAADKLPNITISTQSFSFKTVLFAFQATPSSVKMQFSALLATIAGLAVGVSSAALNVRGEDVGCVGACGHDYVCISQCFDKRGLETRRSAAQQCVFGCAKDDYGCYANCFNERDERTA</sequence>